<feature type="domain" description="NADP-dependent oxidoreductase" evidence="1">
    <location>
        <begin position="3"/>
        <end position="276"/>
    </location>
</feature>
<dbReference type="Gene3D" id="3.20.20.100">
    <property type="entry name" value="NADP-dependent oxidoreductase domain"/>
    <property type="match status" value="1"/>
</dbReference>
<dbReference type="InterPro" id="IPR023210">
    <property type="entry name" value="NADP_OxRdtase_dom"/>
</dbReference>
<keyword evidence="3" id="KW-1185">Reference proteome</keyword>
<dbReference type="InterPro" id="IPR053135">
    <property type="entry name" value="AKR2_Oxidoreductase"/>
</dbReference>
<gene>
    <name evidence="2" type="ORF">HF324_23470</name>
</gene>
<dbReference type="PANTHER" id="PTHR43312">
    <property type="entry name" value="D-THREO-ALDOSE 1-DEHYDROGENASE"/>
    <property type="match status" value="1"/>
</dbReference>
<dbReference type="EMBL" id="CP051204">
    <property type="protein sequence ID" value="QJB40633.1"/>
    <property type="molecule type" value="Genomic_DNA"/>
</dbReference>
<dbReference type="PANTHER" id="PTHR43312:SF1">
    <property type="entry name" value="NADP-DEPENDENT OXIDOREDUCTASE DOMAIN-CONTAINING PROTEIN"/>
    <property type="match status" value="1"/>
</dbReference>
<sequence length="289" mass="32480">MKKLILGTVQFGLSYGISNRNGQPQPGEVFEILRVARKTGIETLDTAEDYGSAQELIGQYHNSREKNSSFDVISKISHEFGSQSVSDHVKQTLSVLALTTLEAYLFHSFRMYKASPELLNELVSLKGKGMIRKLGVSIYTNDELLEVIEDDRCDVIQIPYNLLDNSSQKGALLEKAKAAGKELHVRSVYLQGLFFMCPEQIPRNLLPLVPYLKKIEEIARGHAVDMGTLSLQYVYNNPLIDKVLIGVDTVEQLTHNIDGLKVPLDRSVFSEIDKILVKEPHLLNPVNWK</sequence>
<proteinExistence type="predicted"/>
<reference evidence="3" key="1">
    <citation type="submission" date="2020-04" db="EMBL/GenBank/DDBJ databases">
        <authorList>
            <person name="Kittiwongwattana C."/>
        </authorList>
    </citation>
    <scope>NUCLEOTIDE SEQUENCE [LARGE SCALE GENOMIC DNA]</scope>
    <source>
        <strain evidence="3">1303</strain>
    </source>
</reference>
<protein>
    <submittedName>
        <fullName evidence="2">Aldo/keto reductase</fullName>
    </submittedName>
</protein>
<dbReference type="RefSeq" id="WP_168861649.1">
    <property type="nucleotide sequence ID" value="NZ_CP051204.2"/>
</dbReference>
<accession>A0ABX6LKQ5</accession>
<organism evidence="2 3">
    <name type="scientific">Chitinophaga oryzae</name>
    <dbReference type="NCBI Taxonomy" id="2725414"/>
    <lineage>
        <taxon>Bacteria</taxon>
        <taxon>Pseudomonadati</taxon>
        <taxon>Bacteroidota</taxon>
        <taxon>Chitinophagia</taxon>
        <taxon>Chitinophagales</taxon>
        <taxon>Chitinophagaceae</taxon>
        <taxon>Chitinophaga</taxon>
    </lineage>
</organism>
<evidence type="ECO:0000313" key="3">
    <source>
        <dbReference type="Proteomes" id="UP000503144"/>
    </source>
</evidence>
<name>A0ABX6LKQ5_9BACT</name>
<evidence type="ECO:0000313" key="2">
    <source>
        <dbReference type="EMBL" id="QJB40633.1"/>
    </source>
</evidence>
<dbReference type="CDD" id="cd19097">
    <property type="entry name" value="AKR_unchar"/>
    <property type="match status" value="1"/>
</dbReference>
<dbReference type="Proteomes" id="UP000503144">
    <property type="component" value="Chromosome"/>
</dbReference>
<reference evidence="2 3" key="2">
    <citation type="submission" date="2020-09" db="EMBL/GenBank/DDBJ databases">
        <authorList>
            <person name="Kittiwongwattana C."/>
        </authorList>
    </citation>
    <scope>NUCLEOTIDE SEQUENCE [LARGE SCALE GENOMIC DNA]</scope>
    <source>
        <strain evidence="2 3">1303</strain>
    </source>
</reference>
<dbReference type="Pfam" id="PF00248">
    <property type="entry name" value="Aldo_ket_red"/>
    <property type="match status" value="1"/>
</dbReference>
<dbReference type="SUPFAM" id="SSF51430">
    <property type="entry name" value="NAD(P)-linked oxidoreductase"/>
    <property type="match status" value="1"/>
</dbReference>
<dbReference type="InterPro" id="IPR036812">
    <property type="entry name" value="NAD(P)_OxRdtase_dom_sf"/>
</dbReference>
<evidence type="ECO:0000259" key="1">
    <source>
        <dbReference type="Pfam" id="PF00248"/>
    </source>
</evidence>